<dbReference type="EMBL" id="GGYP01002120">
    <property type="protein sequence ID" value="MDE46891.1"/>
    <property type="molecule type" value="Transcribed_RNA"/>
</dbReference>
<evidence type="ECO:0000256" key="5">
    <source>
        <dbReference type="ARBA" id="ARBA00012641"/>
    </source>
</evidence>
<keyword evidence="11 19" id="KW-0333">Golgi apparatus</keyword>
<dbReference type="GO" id="GO:0046872">
    <property type="term" value="F:metal ion binding"/>
    <property type="evidence" value="ECO:0007669"/>
    <property type="project" value="UniProtKB-KW"/>
</dbReference>
<evidence type="ECO:0000256" key="16">
    <source>
        <dbReference type="PIRSR" id="PIRSR605027-1"/>
    </source>
</evidence>
<dbReference type="GO" id="GO:0005975">
    <property type="term" value="P:carbohydrate metabolic process"/>
    <property type="evidence" value="ECO:0007669"/>
    <property type="project" value="TreeGrafter"/>
</dbReference>
<dbReference type="UniPathway" id="UPA00378"/>
<keyword evidence="6 19" id="KW-0808">Transferase</keyword>
<dbReference type="GO" id="GO:0050650">
    <property type="term" value="P:chondroitin sulfate proteoglycan biosynthetic process"/>
    <property type="evidence" value="ECO:0007669"/>
    <property type="project" value="TreeGrafter"/>
</dbReference>
<evidence type="ECO:0000256" key="13">
    <source>
        <dbReference type="ARBA" id="ARBA00023180"/>
    </source>
</evidence>
<evidence type="ECO:0000256" key="10">
    <source>
        <dbReference type="ARBA" id="ARBA00022989"/>
    </source>
</evidence>
<keyword evidence="9 19" id="KW-0735">Signal-anchor</keyword>
<dbReference type="PANTHER" id="PTHR10896">
    <property type="entry name" value="GALACTOSYLGALACTOSYLXYLOSYLPROTEIN 3-BETA-GLUCURONOSYLTRANSFERASE BETA-1,3-GLUCURONYLTRANSFERASE"/>
    <property type="match status" value="1"/>
</dbReference>
<dbReference type="InterPro" id="IPR005027">
    <property type="entry name" value="Glyco_trans_43"/>
</dbReference>
<accession>A0A6G1S9J3</accession>
<dbReference type="EC" id="2.4.1.135" evidence="5 19"/>
<keyword evidence="7 19" id="KW-0812">Transmembrane</keyword>
<evidence type="ECO:0000256" key="2">
    <source>
        <dbReference type="ARBA" id="ARBA00004323"/>
    </source>
</evidence>
<dbReference type="PANTHER" id="PTHR10896:SF65">
    <property type="entry name" value="GALACTOSYLGALACTOSYLXYLOSYLPROTEIN 3-BETA-GLUCURONOSYLTRANSFERASE 3"/>
    <property type="match status" value="1"/>
</dbReference>
<gene>
    <name evidence="20" type="primary">B3gat3</name>
    <name evidence="20" type="ORF">g.13261</name>
</gene>
<feature type="site" description="Interaction with galactose moiety of substrate glycoprotein" evidence="18">
    <location>
        <position position="227"/>
    </location>
</feature>
<dbReference type="InterPro" id="IPR029044">
    <property type="entry name" value="Nucleotide-diphossugar_trans"/>
</dbReference>
<evidence type="ECO:0000256" key="9">
    <source>
        <dbReference type="ARBA" id="ARBA00022968"/>
    </source>
</evidence>
<evidence type="ECO:0000256" key="11">
    <source>
        <dbReference type="ARBA" id="ARBA00023034"/>
    </source>
</evidence>
<keyword evidence="13" id="KW-0325">Glycoprotein</keyword>
<sequence>MRSTHHISKRFMMRWNNKIEESLGVRLGPRILVVIATIFVIILQILFLATLSSQPTHCVPSSPFERIRSNYGTDIETLPIIYVVTPTYARPVQRAELTRLSQTLMLVPRLHWIIVEDSISSTELVRKLVSRLKTKFEFTSITLLNEPTPEKYKLRPGDPDWKYPKGPWQRNKALEWLRWHNHELDTNGVVYFADDDNTYDLEIFDEMRSTRNVAVWPVGLVGGLLVERPIVFMDQTSNKSRVLGFNVRWEPSRRFPVDMAGFAVSVRSILTRPNAAFSCNERIGYMESHFLGQFVEVPAELEPKASDCRRILVWHTKTKSPALYAEKKLTRPSNSDMEII</sequence>
<dbReference type="CDD" id="cd00218">
    <property type="entry name" value="GlcAT-I"/>
    <property type="match status" value="1"/>
</dbReference>
<keyword evidence="12 19" id="KW-0472">Membrane</keyword>
<dbReference type="FunFam" id="3.90.550.10:FF:000044">
    <property type="entry name" value="Galactosylgalactosylxylosylprotein 3-beta-glucuronosyltransferase"/>
    <property type="match status" value="1"/>
</dbReference>
<comment type="pathway">
    <text evidence="3 19">Protein modification; protein glycosylation.</text>
</comment>
<evidence type="ECO:0000313" key="20">
    <source>
        <dbReference type="EMBL" id="MDE46891.1"/>
    </source>
</evidence>
<feature type="active site" description="Proton donor/acceptor" evidence="16">
    <location>
        <position position="287"/>
    </location>
</feature>
<evidence type="ECO:0000256" key="4">
    <source>
        <dbReference type="ARBA" id="ARBA00007706"/>
    </source>
</evidence>
<comment type="similarity">
    <text evidence="4 19">Belongs to the glycosyltransferase 43 family.</text>
</comment>
<feature type="transmembrane region" description="Helical" evidence="19">
    <location>
        <begin position="31"/>
        <end position="51"/>
    </location>
</feature>
<keyword evidence="10 19" id="KW-1133">Transmembrane helix</keyword>
<evidence type="ECO:0000256" key="19">
    <source>
        <dbReference type="RuleBase" id="RU363127"/>
    </source>
</evidence>
<comment type="subcellular location">
    <subcellularLocation>
        <location evidence="2 19">Golgi apparatus membrane</location>
        <topology evidence="2 19">Single-pass type II membrane protein</topology>
    </subcellularLocation>
</comment>
<comment type="cofactor">
    <cofactor evidence="1 17 19">
        <name>Mn(2+)</name>
        <dbReference type="ChEBI" id="CHEBI:29035"/>
    </cofactor>
</comment>
<evidence type="ECO:0000256" key="8">
    <source>
        <dbReference type="ARBA" id="ARBA00022723"/>
    </source>
</evidence>
<dbReference type="GO" id="GO:0000139">
    <property type="term" value="C:Golgi membrane"/>
    <property type="evidence" value="ECO:0007669"/>
    <property type="project" value="UniProtKB-SubCell"/>
</dbReference>
<evidence type="ECO:0000256" key="17">
    <source>
        <dbReference type="PIRSR" id="PIRSR605027-3"/>
    </source>
</evidence>
<dbReference type="GO" id="GO:0015018">
    <property type="term" value="F:galactosylgalactosylxylosylprotein 3-beta-glucuronosyltransferase activity"/>
    <property type="evidence" value="ECO:0007669"/>
    <property type="project" value="UniProtKB-UniRule"/>
</dbReference>
<proteinExistence type="inferred from homology"/>
<organism evidence="20">
    <name type="scientific">Aceria tosichella</name>
    <name type="common">wheat curl mite</name>
    <dbReference type="NCBI Taxonomy" id="561515"/>
    <lineage>
        <taxon>Eukaryota</taxon>
        <taxon>Metazoa</taxon>
        <taxon>Ecdysozoa</taxon>
        <taxon>Arthropoda</taxon>
        <taxon>Chelicerata</taxon>
        <taxon>Arachnida</taxon>
        <taxon>Acari</taxon>
        <taxon>Acariformes</taxon>
        <taxon>Trombidiformes</taxon>
        <taxon>Prostigmata</taxon>
        <taxon>Eupodina</taxon>
        <taxon>Eriophyoidea</taxon>
        <taxon>Eriophyidae</taxon>
        <taxon>Eriophyinae</taxon>
        <taxon>Aceriini</taxon>
        <taxon>Aceria</taxon>
    </lineage>
</organism>
<reference evidence="20" key="1">
    <citation type="submission" date="2018-10" db="EMBL/GenBank/DDBJ databases">
        <title>Transcriptome assembly of Aceria tosichella (Wheat curl mite) Type 2.</title>
        <authorList>
            <person name="Scully E.D."/>
            <person name="Geib S.M."/>
            <person name="Palmer N.A."/>
            <person name="Gupta A.K."/>
            <person name="Sarath G."/>
            <person name="Tatineni S."/>
        </authorList>
    </citation>
    <scope>NUCLEOTIDE SEQUENCE</scope>
    <source>
        <strain evidence="20">LincolnNE</strain>
    </source>
</reference>
<feature type="binding site" evidence="17">
    <location>
        <position position="196"/>
    </location>
    <ligand>
        <name>Mn(2+)</name>
        <dbReference type="ChEBI" id="CHEBI:29035"/>
    </ligand>
</feature>
<evidence type="ECO:0000256" key="12">
    <source>
        <dbReference type="ARBA" id="ARBA00023136"/>
    </source>
</evidence>
<protein>
    <recommendedName>
        <fullName evidence="5 19">Galactosylgalactosylxylosylprotein 3-beta-glucuronosyltransferase</fullName>
        <ecNumber evidence="5 19">2.4.1.135</ecNumber>
    </recommendedName>
</protein>
<dbReference type="SUPFAM" id="SSF53448">
    <property type="entry name" value="Nucleotide-diphospho-sugar transferases"/>
    <property type="match status" value="1"/>
</dbReference>
<evidence type="ECO:0000256" key="1">
    <source>
        <dbReference type="ARBA" id="ARBA00001936"/>
    </source>
</evidence>
<comment type="catalytic activity">
    <reaction evidence="15 19">
        <text>3-O-(beta-D-galactosyl-(1-&gt;3)-beta-D-galactosyl-(1-&gt;4)-beta-D-xylosyl)-L-seryl-[protein] + UDP-alpha-D-glucuronate = 3-O-(beta-D-GlcA-(1-&gt;3)-beta-D-Gal-(1-&gt;3)-beta-D-Gal-(1-&gt;4)-beta-D-Xyl)-L-seryl-[protein] + UDP + H(+)</text>
        <dbReference type="Rhea" id="RHEA:24168"/>
        <dbReference type="Rhea" id="RHEA-COMP:12571"/>
        <dbReference type="Rhea" id="RHEA-COMP:12573"/>
        <dbReference type="ChEBI" id="CHEBI:15378"/>
        <dbReference type="ChEBI" id="CHEBI:58052"/>
        <dbReference type="ChEBI" id="CHEBI:58223"/>
        <dbReference type="ChEBI" id="CHEBI:132090"/>
        <dbReference type="ChEBI" id="CHEBI:132093"/>
        <dbReference type="EC" id="2.4.1.135"/>
    </reaction>
</comment>
<evidence type="ECO:0000256" key="14">
    <source>
        <dbReference type="ARBA" id="ARBA00023211"/>
    </source>
</evidence>
<keyword evidence="8 17" id="KW-0479">Metal-binding</keyword>
<evidence type="ECO:0000256" key="18">
    <source>
        <dbReference type="PIRSR" id="PIRSR605027-4"/>
    </source>
</evidence>
<evidence type="ECO:0000256" key="15">
    <source>
        <dbReference type="ARBA" id="ARBA00047979"/>
    </source>
</evidence>
<dbReference type="AlphaFoldDB" id="A0A6G1S9J3"/>
<evidence type="ECO:0000256" key="7">
    <source>
        <dbReference type="ARBA" id="ARBA00022692"/>
    </source>
</evidence>
<dbReference type="Pfam" id="PF03360">
    <property type="entry name" value="Glyco_transf_43"/>
    <property type="match status" value="1"/>
</dbReference>
<evidence type="ECO:0000256" key="6">
    <source>
        <dbReference type="ARBA" id="ARBA00022679"/>
    </source>
</evidence>
<dbReference type="Gene3D" id="3.90.550.10">
    <property type="entry name" value="Spore Coat Polysaccharide Biosynthesis Protein SpsA, Chain A"/>
    <property type="match status" value="1"/>
</dbReference>
<evidence type="ECO:0000256" key="3">
    <source>
        <dbReference type="ARBA" id="ARBA00004922"/>
    </source>
</evidence>
<keyword evidence="14 17" id="KW-0464">Manganese</keyword>
<name>A0A6G1S9J3_9ACAR</name>